<dbReference type="RefSeq" id="XP_002553193.1">
    <property type="nucleotide sequence ID" value="XM_002553147.1"/>
</dbReference>
<dbReference type="Proteomes" id="UP000002036">
    <property type="component" value="Chromosome D"/>
</dbReference>
<accession>C5DF00</accession>
<keyword evidence="9" id="KW-0539">Nucleus</keyword>
<dbReference type="InterPro" id="IPR036322">
    <property type="entry name" value="WD40_repeat_dom_sf"/>
</dbReference>
<dbReference type="Pfam" id="PF00400">
    <property type="entry name" value="WD40"/>
    <property type="match status" value="7"/>
</dbReference>
<proteinExistence type="inferred from homology"/>
<organism evidence="10 11">
    <name type="scientific">Lachancea thermotolerans (strain ATCC 56472 / CBS 6340 / NRRL Y-8284)</name>
    <name type="common">Yeast</name>
    <name type="synonym">Kluyveromyces thermotolerans</name>
    <dbReference type="NCBI Taxonomy" id="559295"/>
    <lineage>
        <taxon>Eukaryota</taxon>
        <taxon>Fungi</taxon>
        <taxon>Dikarya</taxon>
        <taxon>Ascomycota</taxon>
        <taxon>Saccharomycotina</taxon>
        <taxon>Saccharomycetes</taxon>
        <taxon>Saccharomycetales</taxon>
        <taxon>Saccharomycetaceae</taxon>
        <taxon>Lachancea</taxon>
    </lineage>
</organism>
<evidence type="ECO:0000256" key="2">
    <source>
        <dbReference type="ARBA" id="ARBA00022664"/>
    </source>
</evidence>
<evidence type="ECO:0000313" key="11">
    <source>
        <dbReference type="Proteomes" id="UP000002036"/>
    </source>
</evidence>
<keyword evidence="4 9" id="KW-0677">Repeat</keyword>
<evidence type="ECO:0000256" key="1">
    <source>
        <dbReference type="ARBA" id="ARBA00022574"/>
    </source>
</evidence>
<comment type="subunit">
    <text evidence="9">Associated with the spliceosome.</text>
</comment>
<dbReference type="InterPro" id="IPR020472">
    <property type="entry name" value="WD40_PAC1"/>
</dbReference>
<evidence type="ECO:0000256" key="3">
    <source>
        <dbReference type="ARBA" id="ARBA00022728"/>
    </source>
</evidence>
<dbReference type="OMA" id="FAMCFDQ"/>
<comment type="function">
    <text evidence="9">Involved in pre-mRNA splicing and required for cell cycle progression at G2/M.</text>
</comment>
<dbReference type="KEGG" id="lth:KLTH0D11132g"/>
<dbReference type="PANTHER" id="PTHR19923">
    <property type="entry name" value="WD40 REPEAT PROTEINPRL1/PRL2-RELATED"/>
    <property type="match status" value="1"/>
</dbReference>
<dbReference type="CDD" id="cd00200">
    <property type="entry name" value="WD40"/>
    <property type="match status" value="1"/>
</dbReference>
<dbReference type="SMART" id="SM00320">
    <property type="entry name" value="WD40"/>
    <property type="match status" value="7"/>
</dbReference>
<evidence type="ECO:0000256" key="7">
    <source>
        <dbReference type="ARBA" id="ARBA00026147"/>
    </source>
</evidence>
<dbReference type="eggNOG" id="KOG0285">
    <property type="taxonomic scope" value="Eukaryota"/>
</dbReference>
<dbReference type="HOGENOM" id="CLU_000288_72_0_1"/>
<dbReference type="FunCoup" id="C5DF00">
    <property type="interactions" value="1066"/>
</dbReference>
<dbReference type="SUPFAM" id="SSF50978">
    <property type="entry name" value="WD40 repeat-like"/>
    <property type="match status" value="1"/>
</dbReference>
<keyword evidence="3 9" id="KW-0747">Spliceosome</keyword>
<dbReference type="GeneID" id="8295433"/>
<dbReference type="PROSITE" id="PS50082">
    <property type="entry name" value="WD_REPEATS_2"/>
    <property type="match status" value="5"/>
</dbReference>
<dbReference type="GO" id="GO:0071013">
    <property type="term" value="C:catalytic step 2 spliceosome"/>
    <property type="evidence" value="ECO:0007669"/>
    <property type="project" value="TreeGrafter"/>
</dbReference>
<evidence type="ECO:0000256" key="9">
    <source>
        <dbReference type="RuleBase" id="RU369036"/>
    </source>
</evidence>
<dbReference type="FunFam" id="2.130.10.10:FF:000012">
    <property type="entry name" value="Putative pleiotropic regulator 1"/>
    <property type="match status" value="1"/>
</dbReference>
<dbReference type="GO" id="GO:0000398">
    <property type="term" value="P:mRNA splicing, via spliceosome"/>
    <property type="evidence" value="ECO:0007669"/>
    <property type="project" value="UniProtKB-UniRule"/>
</dbReference>
<keyword evidence="2 9" id="KW-0507">mRNA processing</keyword>
<evidence type="ECO:0000256" key="4">
    <source>
        <dbReference type="ARBA" id="ARBA00022737"/>
    </source>
</evidence>
<dbReference type="PROSITE" id="PS50294">
    <property type="entry name" value="WD_REPEATS_REGION"/>
    <property type="match status" value="4"/>
</dbReference>
<evidence type="ECO:0000313" key="10">
    <source>
        <dbReference type="EMBL" id="CAR22755.1"/>
    </source>
</evidence>
<dbReference type="STRING" id="559295.C5DF00"/>
<dbReference type="InterPro" id="IPR019775">
    <property type="entry name" value="WD40_repeat_CS"/>
</dbReference>
<dbReference type="InterPro" id="IPR045241">
    <property type="entry name" value="Prp46/PLRG1-like"/>
</dbReference>
<keyword evidence="11" id="KW-1185">Reference proteome</keyword>
<reference evidence="10 11" key="1">
    <citation type="journal article" date="2009" name="Genome Res.">
        <title>Comparative genomics of protoploid Saccharomycetaceae.</title>
        <authorList>
            <consortium name="The Genolevures Consortium"/>
            <person name="Souciet J.-L."/>
            <person name="Dujon B."/>
            <person name="Gaillardin C."/>
            <person name="Johnston M."/>
            <person name="Baret P.V."/>
            <person name="Cliften P."/>
            <person name="Sherman D.J."/>
            <person name="Weissenbach J."/>
            <person name="Westhof E."/>
            <person name="Wincker P."/>
            <person name="Jubin C."/>
            <person name="Poulain J."/>
            <person name="Barbe V."/>
            <person name="Segurens B."/>
            <person name="Artiguenave F."/>
            <person name="Anthouard V."/>
            <person name="Vacherie B."/>
            <person name="Val M.-E."/>
            <person name="Fulton R.S."/>
            <person name="Minx P."/>
            <person name="Wilson R."/>
            <person name="Durrens P."/>
            <person name="Jean G."/>
            <person name="Marck C."/>
            <person name="Martin T."/>
            <person name="Nikolski M."/>
            <person name="Rolland T."/>
            <person name="Seret M.-L."/>
            <person name="Casaregola S."/>
            <person name="Despons L."/>
            <person name="Fairhead C."/>
            <person name="Fischer G."/>
            <person name="Lafontaine I."/>
            <person name="Leh V."/>
            <person name="Lemaire M."/>
            <person name="de Montigny J."/>
            <person name="Neuveglise C."/>
            <person name="Thierry A."/>
            <person name="Blanc-Lenfle I."/>
            <person name="Bleykasten C."/>
            <person name="Diffels J."/>
            <person name="Fritsch E."/>
            <person name="Frangeul L."/>
            <person name="Goeffon A."/>
            <person name="Jauniaux N."/>
            <person name="Kachouri-Lafond R."/>
            <person name="Payen C."/>
            <person name="Potier S."/>
            <person name="Pribylova L."/>
            <person name="Ozanne C."/>
            <person name="Richard G.-F."/>
            <person name="Sacerdot C."/>
            <person name="Straub M.-L."/>
            <person name="Talla E."/>
        </authorList>
    </citation>
    <scope>NUCLEOTIDE SEQUENCE [LARGE SCALE GENOMIC DNA]</scope>
    <source>
        <strain evidence="11">ATCC 56472 / CBS 6340 / NRRL Y-8284</strain>
    </source>
</reference>
<feature type="repeat" description="WD" evidence="8">
    <location>
        <begin position="164"/>
        <end position="205"/>
    </location>
</feature>
<dbReference type="Gene3D" id="2.130.10.10">
    <property type="entry name" value="YVTN repeat-like/Quinoprotein amine dehydrogenase"/>
    <property type="match status" value="1"/>
</dbReference>
<dbReference type="PRINTS" id="PR00320">
    <property type="entry name" value="GPROTEINBRPT"/>
</dbReference>
<dbReference type="InParanoid" id="C5DF00"/>
<evidence type="ECO:0000256" key="5">
    <source>
        <dbReference type="ARBA" id="ARBA00023187"/>
    </source>
</evidence>
<feature type="repeat" description="WD" evidence="8">
    <location>
        <begin position="121"/>
        <end position="163"/>
    </location>
</feature>
<keyword evidence="1 8" id="KW-0853">WD repeat</keyword>
<dbReference type="PROSITE" id="PS00678">
    <property type="entry name" value="WD_REPEATS_1"/>
    <property type="match status" value="2"/>
</dbReference>
<dbReference type="OrthoDB" id="10256122at2759"/>
<dbReference type="EMBL" id="CU928168">
    <property type="protein sequence ID" value="CAR22755.1"/>
    <property type="molecule type" value="Genomic_DNA"/>
</dbReference>
<dbReference type="PANTHER" id="PTHR19923:SF0">
    <property type="entry name" value="PLEIOTROPIC REGULATOR 1"/>
    <property type="match status" value="1"/>
</dbReference>
<dbReference type="AlphaFoldDB" id="C5DF00"/>
<feature type="repeat" description="WD" evidence="8">
    <location>
        <begin position="388"/>
        <end position="413"/>
    </location>
</feature>
<comment type="similarity">
    <text evidence="6 9">Belongs to the WD repeat PRL1/PRL2 family.</text>
</comment>
<comment type="subcellular location">
    <subcellularLocation>
        <location evidence="9">Nucleus</location>
    </subcellularLocation>
</comment>
<feature type="repeat" description="WD" evidence="8">
    <location>
        <begin position="248"/>
        <end position="289"/>
    </location>
</feature>
<evidence type="ECO:0000256" key="8">
    <source>
        <dbReference type="PROSITE-ProRule" id="PRU00221"/>
    </source>
</evidence>
<name>C5DF00_LACTC</name>
<dbReference type="InterPro" id="IPR015943">
    <property type="entry name" value="WD40/YVTN_repeat-like_dom_sf"/>
</dbReference>
<feature type="repeat" description="WD" evidence="8">
    <location>
        <begin position="206"/>
        <end position="247"/>
    </location>
</feature>
<dbReference type="GO" id="GO:0000974">
    <property type="term" value="C:Prp19 complex"/>
    <property type="evidence" value="ECO:0007669"/>
    <property type="project" value="TreeGrafter"/>
</dbReference>
<protein>
    <recommendedName>
        <fullName evidence="7 9">Pre-mRNA-splicing factor PRP46</fullName>
    </recommendedName>
    <alternativeName>
        <fullName evidence="9">Pre-mRNA-processing protein 46</fullName>
    </alternativeName>
</protein>
<dbReference type="InterPro" id="IPR001680">
    <property type="entry name" value="WD40_rpt"/>
</dbReference>
<keyword evidence="5 9" id="KW-0508">mRNA splicing</keyword>
<dbReference type="GO" id="GO:0071011">
    <property type="term" value="C:precatalytic spliceosome"/>
    <property type="evidence" value="ECO:0007669"/>
    <property type="project" value="TreeGrafter"/>
</dbReference>
<sequence length="437" mass="49080">MSIDRIHGPEHAREVYLKHLWEKRFKNLAQVSPDLQKKIEDRKNVLERYEEFRSASSAPSEPSTGALVHYEKPLPDTAQTASLVRKVYREDDSFNLLMERQSRQLALEPSWHAPWKLMRVINGHNGWVRCVCVDPVDNEWFATGSNDTTIKVWDLASGKLKLTLAGHVMTVRSIAISQRHPLMFSASEDKLVKCWDLEKNTVVRDYHGHFSGVHTVDVHPTLDLIASAGRDAVVRLWDIRTRVPVMTLAGHKGPINQVKCFPVDPQIMSGSADSTVRLWDIRAGKAMKILTHHSKSVRAIAGNPSESSVATASTSDIRSWRLQDGQLLTNFRSEDTGIINCLSVNPDGVLFAGGDDGHLSFYDYKTGHKFQDLPTIKVPGSLESERGILSASFDQTGLRLITGESDKSIKVWKQIPGATQETHPNLPWNPRLESQRF</sequence>
<gene>
    <name evidence="10" type="ordered locus">KLTH0D11132g</name>
</gene>
<evidence type="ECO:0000256" key="6">
    <source>
        <dbReference type="ARBA" id="ARBA00025726"/>
    </source>
</evidence>